<gene>
    <name evidence="1" type="ORF">METZ01_LOCUS51213</name>
</gene>
<protein>
    <submittedName>
        <fullName evidence="1">Uncharacterized protein</fullName>
    </submittedName>
</protein>
<dbReference type="EMBL" id="UINC01002597">
    <property type="protein sequence ID" value="SUZ98359.1"/>
    <property type="molecule type" value="Genomic_DNA"/>
</dbReference>
<reference evidence="1" key="1">
    <citation type="submission" date="2018-05" db="EMBL/GenBank/DDBJ databases">
        <authorList>
            <person name="Lanie J.A."/>
            <person name="Ng W.-L."/>
            <person name="Kazmierczak K.M."/>
            <person name="Andrzejewski T.M."/>
            <person name="Davidsen T.M."/>
            <person name="Wayne K.J."/>
            <person name="Tettelin H."/>
            <person name="Glass J.I."/>
            <person name="Rusch D."/>
            <person name="Podicherti R."/>
            <person name="Tsui H.-C.T."/>
            <person name="Winkler M.E."/>
        </authorList>
    </citation>
    <scope>NUCLEOTIDE SEQUENCE</scope>
</reference>
<name>A0A381S4K3_9ZZZZ</name>
<dbReference type="AlphaFoldDB" id="A0A381S4K3"/>
<organism evidence="1">
    <name type="scientific">marine metagenome</name>
    <dbReference type="NCBI Taxonomy" id="408172"/>
    <lineage>
        <taxon>unclassified sequences</taxon>
        <taxon>metagenomes</taxon>
        <taxon>ecological metagenomes</taxon>
    </lineage>
</organism>
<accession>A0A381S4K3</accession>
<sequence length="28" mass="3157">TSASPTATRAATFASPTSTARWWNKFWR</sequence>
<feature type="non-terminal residue" evidence="1">
    <location>
        <position position="1"/>
    </location>
</feature>
<proteinExistence type="predicted"/>
<feature type="non-terminal residue" evidence="1">
    <location>
        <position position="28"/>
    </location>
</feature>
<evidence type="ECO:0000313" key="1">
    <source>
        <dbReference type="EMBL" id="SUZ98359.1"/>
    </source>
</evidence>